<dbReference type="RefSeq" id="WP_247628775.1">
    <property type="nucleotide sequence ID" value="NZ_JAHWXN010000001.1"/>
</dbReference>
<gene>
    <name evidence="2" type="ORF">KZC51_04280</name>
</gene>
<protein>
    <recommendedName>
        <fullName evidence="4">DUF4245 domain-containing protein</fullName>
    </recommendedName>
</protein>
<reference evidence="2 3" key="1">
    <citation type="submission" date="2021-06" db="EMBL/GenBank/DDBJ databases">
        <title>Genome-based taxonomic framework of Microbacterium strains isolated from marine environment, the description of four new species and reclassification of four preexisting species.</title>
        <authorList>
            <person name="Lee S.D."/>
            <person name="Kim S.-M."/>
            <person name="Byeon Y.-S."/>
            <person name="Yang H.L."/>
            <person name="Kim I.S."/>
        </authorList>
    </citation>
    <scope>NUCLEOTIDE SEQUENCE [LARGE SCALE GENOMIC DNA]</scope>
    <source>
        <strain evidence="2 3">SSW1-49</strain>
    </source>
</reference>
<accession>A0ABT0FBA7</accession>
<organism evidence="2 3">
    <name type="scientific">Microbacterium croceum</name>
    <dbReference type="NCBI Taxonomy" id="2851645"/>
    <lineage>
        <taxon>Bacteria</taxon>
        <taxon>Bacillati</taxon>
        <taxon>Actinomycetota</taxon>
        <taxon>Actinomycetes</taxon>
        <taxon>Micrococcales</taxon>
        <taxon>Microbacteriaceae</taxon>
        <taxon>Microbacterium</taxon>
    </lineage>
</organism>
<keyword evidence="3" id="KW-1185">Reference proteome</keyword>
<keyword evidence="1" id="KW-0472">Membrane</keyword>
<dbReference type="EMBL" id="JAHWXN010000001">
    <property type="protein sequence ID" value="MCK2035347.1"/>
    <property type="molecule type" value="Genomic_DNA"/>
</dbReference>
<keyword evidence="1" id="KW-1133">Transmembrane helix</keyword>
<sequence length="187" mass="19453">MTGPLPADAATLPRPRPPRRRLLPIVVITVLVALGLLAALVAPVIVRSLTATVSPQERTIVLENETGQASIVLPGGWSWRTPFGDESRGVAGSPDRAMIVEFSLLSGSDASAALNQIAPAPLGPTSEEILSERAAGIGEILHARVRDQETVVGAVAEGPVVLTFISSPSPAYDAELADLLSTIEVGR</sequence>
<keyword evidence="1" id="KW-0812">Transmembrane</keyword>
<dbReference type="Proteomes" id="UP001300096">
    <property type="component" value="Unassembled WGS sequence"/>
</dbReference>
<feature type="transmembrane region" description="Helical" evidence="1">
    <location>
        <begin position="22"/>
        <end position="46"/>
    </location>
</feature>
<comment type="caution">
    <text evidence="2">The sequence shown here is derived from an EMBL/GenBank/DDBJ whole genome shotgun (WGS) entry which is preliminary data.</text>
</comment>
<evidence type="ECO:0000256" key="1">
    <source>
        <dbReference type="SAM" id="Phobius"/>
    </source>
</evidence>
<evidence type="ECO:0000313" key="3">
    <source>
        <dbReference type="Proteomes" id="UP001300096"/>
    </source>
</evidence>
<evidence type="ECO:0000313" key="2">
    <source>
        <dbReference type="EMBL" id="MCK2035347.1"/>
    </source>
</evidence>
<evidence type="ECO:0008006" key="4">
    <source>
        <dbReference type="Google" id="ProtNLM"/>
    </source>
</evidence>
<name>A0ABT0FBA7_9MICO</name>
<proteinExistence type="predicted"/>